<name>A0A9P6AL37_9AGAM</name>
<sequence>MPAKSLTPEVALPEAAGDGAATASVPDACNPSLISSQDHSHSSTLSTNTLPPSHKAKEFSAENDLEDKDCDADDDGADNEDSDSSDHNSKDEHVTFNHYSHVVSRSPIPAVWDSASPHLATNFLSKTKVPLLMWKTLLLLATDPKLPGTTGISSSGMPLLEASDPLTPPFVSQHSDSHVTHGMHIWSVRNAVIETLPNPAVSLLQDSGILLLQDSVIPLLRDSTVPSLQEAIVPSLRDSTALSLRDSAAPSLRDSTVPSLQRDSTAPSFKKSSIDTTKTLGAEESWYAQHLEHADLLVASKHWGTLLANWASLEEDLANSEENSLSRLTSKNHPIAIHDWVKRAQSLTWMPDLSDAKGLKAYGDKWHEWWAACQLTWRVKKPNSNEFLPSNGQGDWSILCIGGNNGLLLHVMALAWWGNASLHDVKETKWWTAAVKEVLWVLGHMLTSHRK</sequence>
<proteinExistence type="predicted"/>
<feature type="region of interest" description="Disordered" evidence="1">
    <location>
        <begin position="247"/>
        <end position="272"/>
    </location>
</feature>
<dbReference type="OrthoDB" id="3066350at2759"/>
<dbReference type="EMBL" id="MU129070">
    <property type="protein sequence ID" value="KAF9507844.1"/>
    <property type="molecule type" value="Genomic_DNA"/>
</dbReference>
<dbReference type="Proteomes" id="UP000886523">
    <property type="component" value="Unassembled WGS sequence"/>
</dbReference>
<organism evidence="2 3">
    <name type="scientific">Hydnum rufescens UP504</name>
    <dbReference type="NCBI Taxonomy" id="1448309"/>
    <lineage>
        <taxon>Eukaryota</taxon>
        <taxon>Fungi</taxon>
        <taxon>Dikarya</taxon>
        <taxon>Basidiomycota</taxon>
        <taxon>Agaricomycotina</taxon>
        <taxon>Agaricomycetes</taxon>
        <taxon>Cantharellales</taxon>
        <taxon>Hydnaceae</taxon>
        <taxon>Hydnum</taxon>
    </lineage>
</organism>
<accession>A0A9P6AL37</accession>
<evidence type="ECO:0000313" key="3">
    <source>
        <dbReference type="Proteomes" id="UP000886523"/>
    </source>
</evidence>
<protein>
    <submittedName>
        <fullName evidence="2">Uncharacterized protein</fullName>
    </submittedName>
</protein>
<reference evidence="2" key="1">
    <citation type="journal article" date="2020" name="Nat. Commun.">
        <title>Large-scale genome sequencing of mycorrhizal fungi provides insights into the early evolution of symbiotic traits.</title>
        <authorList>
            <person name="Miyauchi S."/>
            <person name="Kiss E."/>
            <person name="Kuo A."/>
            <person name="Drula E."/>
            <person name="Kohler A."/>
            <person name="Sanchez-Garcia M."/>
            <person name="Morin E."/>
            <person name="Andreopoulos B."/>
            <person name="Barry K.W."/>
            <person name="Bonito G."/>
            <person name="Buee M."/>
            <person name="Carver A."/>
            <person name="Chen C."/>
            <person name="Cichocki N."/>
            <person name="Clum A."/>
            <person name="Culley D."/>
            <person name="Crous P.W."/>
            <person name="Fauchery L."/>
            <person name="Girlanda M."/>
            <person name="Hayes R.D."/>
            <person name="Keri Z."/>
            <person name="LaButti K."/>
            <person name="Lipzen A."/>
            <person name="Lombard V."/>
            <person name="Magnuson J."/>
            <person name="Maillard F."/>
            <person name="Murat C."/>
            <person name="Nolan M."/>
            <person name="Ohm R.A."/>
            <person name="Pangilinan J."/>
            <person name="Pereira M.F."/>
            <person name="Perotto S."/>
            <person name="Peter M."/>
            <person name="Pfister S."/>
            <person name="Riley R."/>
            <person name="Sitrit Y."/>
            <person name="Stielow J.B."/>
            <person name="Szollosi G."/>
            <person name="Zifcakova L."/>
            <person name="Stursova M."/>
            <person name="Spatafora J.W."/>
            <person name="Tedersoo L."/>
            <person name="Vaario L.M."/>
            <person name="Yamada A."/>
            <person name="Yan M."/>
            <person name="Wang P."/>
            <person name="Xu J."/>
            <person name="Bruns T."/>
            <person name="Baldrian P."/>
            <person name="Vilgalys R."/>
            <person name="Dunand C."/>
            <person name="Henrissat B."/>
            <person name="Grigoriev I.V."/>
            <person name="Hibbett D."/>
            <person name="Nagy L.G."/>
            <person name="Martin F.M."/>
        </authorList>
    </citation>
    <scope>NUCLEOTIDE SEQUENCE</scope>
    <source>
        <strain evidence="2">UP504</strain>
    </source>
</reference>
<evidence type="ECO:0000256" key="1">
    <source>
        <dbReference type="SAM" id="MobiDB-lite"/>
    </source>
</evidence>
<evidence type="ECO:0000313" key="2">
    <source>
        <dbReference type="EMBL" id="KAF9507844.1"/>
    </source>
</evidence>
<keyword evidence="3" id="KW-1185">Reference proteome</keyword>
<dbReference type="AlphaFoldDB" id="A0A9P6AL37"/>
<feature type="compositionally biased region" description="Polar residues" evidence="1">
    <location>
        <begin position="253"/>
        <end position="272"/>
    </location>
</feature>
<feature type="region of interest" description="Disordered" evidence="1">
    <location>
        <begin position="1"/>
        <end position="92"/>
    </location>
</feature>
<feature type="compositionally biased region" description="Low complexity" evidence="1">
    <location>
        <begin position="32"/>
        <end position="53"/>
    </location>
</feature>
<gene>
    <name evidence="2" type="ORF">BS47DRAFT_1398232</name>
</gene>
<comment type="caution">
    <text evidence="2">The sequence shown here is derived from an EMBL/GenBank/DDBJ whole genome shotgun (WGS) entry which is preliminary data.</text>
</comment>
<feature type="compositionally biased region" description="Acidic residues" evidence="1">
    <location>
        <begin position="61"/>
        <end position="83"/>
    </location>
</feature>